<comment type="similarity">
    <text evidence="8">Belongs to the zinc-containing alcohol dehydrogenase family.</text>
</comment>
<dbReference type="PROSITE" id="PS00059">
    <property type="entry name" value="ADH_ZINC"/>
    <property type="match status" value="1"/>
</dbReference>
<keyword evidence="2" id="KW-0963">Cytoplasm</keyword>
<keyword evidence="4 8" id="KW-0862">Zinc</keyword>
<dbReference type="InterPro" id="IPR002328">
    <property type="entry name" value="ADH_Zn_CS"/>
</dbReference>
<dbReference type="GO" id="GO:0006567">
    <property type="term" value="P:L-threonine catabolic process"/>
    <property type="evidence" value="ECO:0007669"/>
    <property type="project" value="UniProtKB-UniRule"/>
</dbReference>
<dbReference type="RefSeq" id="WP_062686195.1">
    <property type="nucleotide sequence ID" value="NZ_KQ758627.1"/>
</dbReference>
<sequence length="347" mass="37280">MGGKMKALVKDKRGFGAVLAEVDIPSIADDEVLIKVKATSICGTDVHIYKWDKWASSRVNPPYVFGHEFSGEVVQIGQNVAGVQIGDSVSAETHIVCGRCMQCLLGNAHICQKTKIIGVDRMGCFAEYVAVPAQNIWKNPNHLSHDVACLQEPLGNAVHTVLNDSIAGKSVLVIGCGPIGLMTVAVAKASGASLVIAMDVNEYRLSLAKDLGTHIVLNPLEQDPLEVINKLTSGNGIDVVCEMSGQPTAMNQGFKMVANGGRVSILSLPTTPVSIDVTNDIVFKGVTVQGITGRKMFSTWYTVSNLLAGNQLNMNELITHRLPLEDYEKGFELMMEGKCGKVVFILE</sequence>
<dbReference type="InterPro" id="IPR004627">
    <property type="entry name" value="L-Threonine_3-DHase"/>
</dbReference>
<name>A0A0V8JSJ2_9BACI</name>
<dbReference type="GO" id="GO:0008743">
    <property type="term" value="F:L-threonine 3-dehydrogenase activity"/>
    <property type="evidence" value="ECO:0007669"/>
    <property type="project" value="UniProtKB-UniRule"/>
</dbReference>
<dbReference type="Proteomes" id="UP000053681">
    <property type="component" value="Unassembled WGS sequence"/>
</dbReference>
<dbReference type="InterPro" id="IPR011032">
    <property type="entry name" value="GroES-like_sf"/>
</dbReference>
<evidence type="ECO:0000256" key="4">
    <source>
        <dbReference type="ARBA" id="ARBA00022833"/>
    </source>
</evidence>
<dbReference type="SUPFAM" id="SSF51735">
    <property type="entry name" value="NAD(P)-binding Rossmann-fold domains"/>
    <property type="match status" value="1"/>
</dbReference>
<proteinExistence type="inferred from homology"/>
<evidence type="ECO:0000256" key="6">
    <source>
        <dbReference type="ARBA" id="ARBA00023027"/>
    </source>
</evidence>
<evidence type="ECO:0000256" key="1">
    <source>
        <dbReference type="ARBA" id="ARBA00001947"/>
    </source>
</evidence>
<comment type="caution">
    <text evidence="10">The sequence shown here is derived from an EMBL/GenBank/DDBJ whole genome shotgun (WGS) entry which is preliminary data.</text>
</comment>
<dbReference type="NCBIfam" id="NF003808">
    <property type="entry name" value="PRK05396.1"/>
    <property type="match status" value="1"/>
</dbReference>
<organism evidence="10 11">
    <name type="scientific">Priestia veravalensis</name>
    <dbReference type="NCBI Taxonomy" id="1414648"/>
    <lineage>
        <taxon>Bacteria</taxon>
        <taxon>Bacillati</taxon>
        <taxon>Bacillota</taxon>
        <taxon>Bacilli</taxon>
        <taxon>Bacillales</taxon>
        <taxon>Bacillaceae</taxon>
        <taxon>Priestia</taxon>
    </lineage>
</organism>
<dbReference type="InterPro" id="IPR013149">
    <property type="entry name" value="ADH-like_C"/>
</dbReference>
<dbReference type="NCBIfam" id="TIGR00692">
    <property type="entry name" value="tdh"/>
    <property type="match status" value="1"/>
</dbReference>
<dbReference type="Gene3D" id="3.40.50.720">
    <property type="entry name" value="NAD(P)-binding Rossmann-like Domain"/>
    <property type="match status" value="1"/>
</dbReference>
<dbReference type="Gene3D" id="3.90.180.10">
    <property type="entry name" value="Medium-chain alcohol dehydrogenases, catalytic domain"/>
    <property type="match status" value="1"/>
</dbReference>
<dbReference type="Pfam" id="PF08240">
    <property type="entry name" value="ADH_N"/>
    <property type="match status" value="1"/>
</dbReference>
<dbReference type="Pfam" id="PF00107">
    <property type="entry name" value="ADH_zinc_N"/>
    <property type="match status" value="1"/>
</dbReference>
<dbReference type="AlphaFoldDB" id="A0A0V8JSJ2"/>
<evidence type="ECO:0000256" key="2">
    <source>
        <dbReference type="ARBA" id="ARBA00022490"/>
    </source>
</evidence>
<accession>A0A0V8JSJ2</accession>
<evidence type="ECO:0000256" key="3">
    <source>
        <dbReference type="ARBA" id="ARBA00022723"/>
    </source>
</evidence>
<dbReference type="InterPro" id="IPR050129">
    <property type="entry name" value="Zn_alcohol_dh"/>
</dbReference>
<reference evidence="10 11" key="1">
    <citation type="submission" date="2015-11" db="EMBL/GenBank/DDBJ databases">
        <title>Bacillus caseinolyticus sp nov.</title>
        <authorList>
            <person name="Dastager S.G."/>
            <person name="Mawlankar R."/>
        </authorList>
    </citation>
    <scope>NUCLEOTIDE SEQUENCE [LARGE SCALE GENOMIC DNA]</scope>
    <source>
        <strain evidence="10 11">SGD-V-76</strain>
    </source>
</reference>
<evidence type="ECO:0000256" key="7">
    <source>
        <dbReference type="NCBIfam" id="TIGR00692"/>
    </source>
</evidence>
<dbReference type="CDD" id="cd05281">
    <property type="entry name" value="TDH"/>
    <property type="match status" value="1"/>
</dbReference>
<feature type="domain" description="Enoyl reductase (ER)" evidence="9">
    <location>
        <begin position="16"/>
        <end position="344"/>
    </location>
</feature>
<keyword evidence="5 10" id="KW-0560">Oxidoreductase</keyword>
<evidence type="ECO:0000256" key="8">
    <source>
        <dbReference type="RuleBase" id="RU361277"/>
    </source>
</evidence>
<dbReference type="InterPro" id="IPR013154">
    <property type="entry name" value="ADH-like_N"/>
</dbReference>
<keyword evidence="6" id="KW-0520">NAD</keyword>
<keyword evidence="11" id="KW-1185">Reference proteome</keyword>
<dbReference type="EMBL" id="LNQP01000001">
    <property type="protein sequence ID" value="KSU89853.1"/>
    <property type="molecule type" value="Genomic_DNA"/>
</dbReference>
<dbReference type="PANTHER" id="PTHR43401:SF2">
    <property type="entry name" value="L-THREONINE 3-DEHYDROGENASE"/>
    <property type="match status" value="1"/>
</dbReference>
<dbReference type="SMART" id="SM00829">
    <property type="entry name" value="PKS_ER"/>
    <property type="match status" value="1"/>
</dbReference>
<dbReference type="InterPro" id="IPR020843">
    <property type="entry name" value="ER"/>
</dbReference>
<comment type="cofactor">
    <cofactor evidence="1 8">
        <name>Zn(2+)</name>
        <dbReference type="ChEBI" id="CHEBI:29105"/>
    </cofactor>
</comment>
<dbReference type="GO" id="GO:0008270">
    <property type="term" value="F:zinc ion binding"/>
    <property type="evidence" value="ECO:0007669"/>
    <property type="project" value="InterPro"/>
</dbReference>
<dbReference type="SUPFAM" id="SSF50129">
    <property type="entry name" value="GroES-like"/>
    <property type="match status" value="1"/>
</dbReference>
<protein>
    <recommendedName>
        <fullName evidence="7">L-threonine 3-dehydrogenase</fullName>
        <ecNumber evidence="7">1.1.1.103</ecNumber>
    </recommendedName>
</protein>
<evidence type="ECO:0000313" key="10">
    <source>
        <dbReference type="EMBL" id="KSU89853.1"/>
    </source>
</evidence>
<evidence type="ECO:0000256" key="5">
    <source>
        <dbReference type="ARBA" id="ARBA00023002"/>
    </source>
</evidence>
<keyword evidence="3 8" id="KW-0479">Metal-binding</keyword>
<evidence type="ECO:0000313" key="11">
    <source>
        <dbReference type="Proteomes" id="UP000053681"/>
    </source>
</evidence>
<dbReference type="InterPro" id="IPR036291">
    <property type="entry name" value="NAD(P)-bd_dom_sf"/>
</dbReference>
<gene>
    <name evidence="10" type="primary">tdh</name>
    <name evidence="10" type="ORF">AS180_00360</name>
</gene>
<dbReference type="EC" id="1.1.1.103" evidence="7"/>
<evidence type="ECO:0000259" key="9">
    <source>
        <dbReference type="SMART" id="SM00829"/>
    </source>
</evidence>
<dbReference type="PANTHER" id="PTHR43401">
    <property type="entry name" value="L-THREONINE 3-DEHYDROGENASE"/>
    <property type="match status" value="1"/>
</dbReference>